<comment type="caution">
    <text evidence="1">The sequence shown here is derived from an EMBL/GenBank/DDBJ whole genome shotgun (WGS) entry which is preliminary data.</text>
</comment>
<accession>A0A498K4R6</accession>
<dbReference type="AlphaFoldDB" id="A0A498K4R6"/>
<evidence type="ECO:0000313" key="1">
    <source>
        <dbReference type="EMBL" id="RXI01264.1"/>
    </source>
</evidence>
<protein>
    <submittedName>
        <fullName evidence="1">Uncharacterized protein</fullName>
    </submittedName>
</protein>
<name>A0A498K4R6_MALDO</name>
<gene>
    <name evidence="1" type="ORF">DVH24_001498</name>
</gene>
<proteinExistence type="predicted"/>
<dbReference type="EMBL" id="RDQH01000330">
    <property type="protein sequence ID" value="RXI01264.1"/>
    <property type="molecule type" value="Genomic_DNA"/>
</dbReference>
<evidence type="ECO:0000313" key="2">
    <source>
        <dbReference type="Proteomes" id="UP000290289"/>
    </source>
</evidence>
<sequence>MLQGKSLKIKSRNGSMDFSYFLLLEAVDVSDKNRSNPNLYTLVNFGAETKITKGFTAVANNKNVYAFWCKFDHY</sequence>
<keyword evidence="2" id="KW-1185">Reference proteome</keyword>
<dbReference type="Proteomes" id="UP000290289">
    <property type="component" value="Chromosome 4"/>
</dbReference>
<organism evidence="1 2">
    <name type="scientific">Malus domestica</name>
    <name type="common">Apple</name>
    <name type="synonym">Pyrus malus</name>
    <dbReference type="NCBI Taxonomy" id="3750"/>
    <lineage>
        <taxon>Eukaryota</taxon>
        <taxon>Viridiplantae</taxon>
        <taxon>Streptophyta</taxon>
        <taxon>Embryophyta</taxon>
        <taxon>Tracheophyta</taxon>
        <taxon>Spermatophyta</taxon>
        <taxon>Magnoliopsida</taxon>
        <taxon>eudicotyledons</taxon>
        <taxon>Gunneridae</taxon>
        <taxon>Pentapetalae</taxon>
        <taxon>rosids</taxon>
        <taxon>fabids</taxon>
        <taxon>Rosales</taxon>
        <taxon>Rosaceae</taxon>
        <taxon>Amygdaloideae</taxon>
        <taxon>Maleae</taxon>
        <taxon>Malus</taxon>
    </lineage>
</organism>
<reference evidence="1 2" key="1">
    <citation type="submission" date="2018-10" db="EMBL/GenBank/DDBJ databases">
        <title>A high-quality apple genome assembly.</title>
        <authorList>
            <person name="Hu J."/>
        </authorList>
    </citation>
    <scope>NUCLEOTIDE SEQUENCE [LARGE SCALE GENOMIC DNA]</scope>
    <source>
        <strain evidence="2">cv. HFTH1</strain>
        <tissue evidence="1">Young leaf</tissue>
    </source>
</reference>